<dbReference type="AlphaFoldDB" id="A0A926DVK1"/>
<dbReference type="GO" id="GO:0009847">
    <property type="term" value="P:spore germination"/>
    <property type="evidence" value="ECO:0007669"/>
    <property type="project" value="InterPro"/>
</dbReference>
<sequence>MINRIKRLLALSMALLLLTGCWDKIEINELAFVIALGIDMEEDGRYTVTCVIPNLPVYTGKEGGAQDEAKYTKTASASTITGAYKELTTRLNKELNFEHMEALVLGDSLFQDPDKLKQLANHVDRNAQYSKKIPVLAAKGKAADVLEAPTTDANAVGQYISGIYENNASSIIRHFEVSLQEFISKMSGEEINFLLPMVLLEEEEISIENAMVLKDGRNSGIMELKDMERYSWLRNFTTGLEYPLSLSHGVVSMEIEESKCKYGYAMDAEGRLTISLSIEAYAKIGEYAFDRGDDLAEESIRNEIERLASEQIKSDVTTMLAAMQTVYQADICGLNEDMKFQNKKLYLETQDIWQDVFANANFAVDAEVTVRRIGITK</sequence>
<evidence type="ECO:0000256" key="6">
    <source>
        <dbReference type="ARBA" id="ARBA00023139"/>
    </source>
</evidence>
<keyword evidence="5" id="KW-0472">Membrane</keyword>
<evidence type="ECO:0000256" key="5">
    <source>
        <dbReference type="ARBA" id="ARBA00023136"/>
    </source>
</evidence>
<dbReference type="InterPro" id="IPR038501">
    <property type="entry name" value="Spore_GerAC_C_sf"/>
</dbReference>
<dbReference type="GO" id="GO:0016020">
    <property type="term" value="C:membrane"/>
    <property type="evidence" value="ECO:0007669"/>
    <property type="project" value="UniProtKB-SubCell"/>
</dbReference>
<dbReference type="PANTHER" id="PTHR35789">
    <property type="entry name" value="SPORE GERMINATION PROTEIN B3"/>
    <property type="match status" value="1"/>
</dbReference>
<protein>
    <submittedName>
        <fullName evidence="10">Ger(X)C family spore germination protein</fullName>
    </submittedName>
</protein>
<dbReference type="NCBIfam" id="TIGR02887">
    <property type="entry name" value="spore_ger_x_C"/>
    <property type="match status" value="1"/>
</dbReference>
<evidence type="ECO:0000259" key="8">
    <source>
        <dbReference type="Pfam" id="PF05504"/>
    </source>
</evidence>
<evidence type="ECO:0000256" key="2">
    <source>
        <dbReference type="ARBA" id="ARBA00007886"/>
    </source>
</evidence>
<evidence type="ECO:0000256" key="7">
    <source>
        <dbReference type="ARBA" id="ARBA00023288"/>
    </source>
</evidence>
<comment type="subcellular location">
    <subcellularLocation>
        <location evidence="1">Membrane</location>
        <topology evidence="1">Lipid-anchor</topology>
    </subcellularLocation>
</comment>
<gene>
    <name evidence="10" type="ORF">H8730_13095</name>
</gene>
<evidence type="ECO:0000256" key="4">
    <source>
        <dbReference type="ARBA" id="ARBA00022729"/>
    </source>
</evidence>
<evidence type="ECO:0000313" key="10">
    <source>
        <dbReference type="EMBL" id="MBC8544477.1"/>
    </source>
</evidence>
<name>A0A926DVK1_9FIRM</name>
<reference evidence="10" key="1">
    <citation type="submission" date="2020-08" db="EMBL/GenBank/DDBJ databases">
        <title>Genome public.</title>
        <authorList>
            <person name="Liu C."/>
            <person name="Sun Q."/>
        </authorList>
    </citation>
    <scope>NUCLEOTIDE SEQUENCE</scope>
    <source>
        <strain evidence="10">NSJ-32</strain>
    </source>
</reference>
<organism evidence="10 11">
    <name type="scientific">Bianquea renquensis</name>
    <dbReference type="NCBI Taxonomy" id="2763661"/>
    <lineage>
        <taxon>Bacteria</taxon>
        <taxon>Bacillati</taxon>
        <taxon>Bacillota</taxon>
        <taxon>Clostridia</taxon>
        <taxon>Eubacteriales</taxon>
        <taxon>Bianqueaceae</taxon>
        <taxon>Bianquea</taxon>
    </lineage>
</organism>
<dbReference type="PANTHER" id="PTHR35789:SF1">
    <property type="entry name" value="SPORE GERMINATION PROTEIN B3"/>
    <property type="match status" value="1"/>
</dbReference>
<keyword evidence="11" id="KW-1185">Reference proteome</keyword>
<proteinExistence type="inferred from homology"/>
<evidence type="ECO:0000256" key="1">
    <source>
        <dbReference type="ARBA" id="ARBA00004635"/>
    </source>
</evidence>
<dbReference type="PROSITE" id="PS51257">
    <property type="entry name" value="PROKAR_LIPOPROTEIN"/>
    <property type="match status" value="1"/>
</dbReference>
<dbReference type="InterPro" id="IPR046953">
    <property type="entry name" value="Spore_GerAC-like_C"/>
</dbReference>
<dbReference type="InterPro" id="IPR057336">
    <property type="entry name" value="GerAC_N"/>
</dbReference>
<keyword evidence="4" id="KW-0732">Signal</keyword>
<dbReference type="Gene3D" id="3.30.300.210">
    <property type="entry name" value="Nutrient germinant receptor protein C, domain 3"/>
    <property type="match status" value="1"/>
</dbReference>
<comment type="similarity">
    <text evidence="2">Belongs to the GerABKC lipoprotein family.</text>
</comment>
<keyword evidence="3" id="KW-0309">Germination</keyword>
<dbReference type="Pfam" id="PF05504">
    <property type="entry name" value="Spore_GerAC"/>
    <property type="match status" value="1"/>
</dbReference>
<evidence type="ECO:0000259" key="9">
    <source>
        <dbReference type="Pfam" id="PF25198"/>
    </source>
</evidence>
<evidence type="ECO:0000313" key="11">
    <source>
        <dbReference type="Proteomes" id="UP000657006"/>
    </source>
</evidence>
<dbReference type="Proteomes" id="UP000657006">
    <property type="component" value="Unassembled WGS sequence"/>
</dbReference>
<evidence type="ECO:0000256" key="3">
    <source>
        <dbReference type="ARBA" id="ARBA00022544"/>
    </source>
</evidence>
<dbReference type="InterPro" id="IPR008844">
    <property type="entry name" value="Spore_GerAC-like"/>
</dbReference>
<dbReference type="RefSeq" id="WP_177717753.1">
    <property type="nucleotide sequence ID" value="NZ_JACRSQ010000023.1"/>
</dbReference>
<accession>A0A926DVK1</accession>
<keyword evidence="7" id="KW-0449">Lipoprotein</keyword>
<feature type="domain" description="Spore germination GerAC-like C-terminal" evidence="8">
    <location>
        <begin position="210"/>
        <end position="374"/>
    </location>
</feature>
<dbReference type="EMBL" id="JACRSQ010000023">
    <property type="protein sequence ID" value="MBC8544477.1"/>
    <property type="molecule type" value="Genomic_DNA"/>
</dbReference>
<keyword evidence="6" id="KW-0564">Palmitate</keyword>
<comment type="caution">
    <text evidence="10">The sequence shown here is derived from an EMBL/GenBank/DDBJ whole genome shotgun (WGS) entry which is preliminary data.</text>
</comment>
<feature type="domain" description="Spore germination protein N-terminal" evidence="9">
    <location>
        <begin position="23"/>
        <end position="198"/>
    </location>
</feature>
<dbReference type="Pfam" id="PF25198">
    <property type="entry name" value="Spore_GerAC_N"/>
    <property type="match status" value="1"/>
</dbReference>